<dbReference type="PATRIC" id="fig|1257043.3.peg.483"/>
<dbReference type="HOGENOM" id="CLU_1232851_0_0_6"/>
<gene>
    <name evidence="1" type="ORF">F942_00501</name>
</gene>
<accession>N9C4N5</accession>
<evidence type="ECO:0000313" key="2">
    <source>
        <dbReference type="Proteomes" id="UP000013276"/>
    </source>
</evidence>
<dbReference type="AlphaFoldDB" id="N9C4N5"/>
<sequence>MGTMETAFDFNEKFGTPKKLLCKNFNKIQISVHPYFSGIYLCYQEAFKSLKTDLSTLNPSLELHVWKDPNFSGFTITNNFQWFLYWSQHIPKNINVLVHSFPQDEDKIELLKKVASSEFIKFLSFYHELDRLNPKKMQSLINAHISSEVILALNKENSFKPHRTMSLDLLAELLSCTQNQLNYRNKVINRKRQNVLDQLQQTSGIVQQLLNNPDFVLTPDQLWKA</sequence>
<keyword evidence="2" id="KW-1185">Reference proteome</keyword>
<comment type="caution">
    <text evidence="1">The sequence shown here is derived from an EMBL/GenBank/DDBJ whole genome shotgun (WGS) entry which is preliminary data.</text>
</comment>
<name>N9C4N5_9GAMM</name>
<proteinExistence type="predicted"/>
<protein>
    <submittedName>
        <fullName evidence="1">Uncharacterized protein</fullName>
    </submittedName>
</protein>
<organism evidence="1 2">
    <name type="scientific">Acinetobacter ursingii ANC 3649</name>
    <dbReference type="NCBI Taxonomy" id="1257043"/>
    <lineage>
        <taxon>Bacteria</taxon>
        <taxon>Pseudomonadati</taxon>
        <taxon>Pseudomonadota</taxon>
        <taxon>Gammaproteobacteria</taxon>
        <taxon>Moraxellales</taxon>
        <taxon>Moraxellaceae</taxon>
        <taxon>Acinetobacter</taxon>
    </lineage>
</organism>
<dbReference type="Proteomes" id="UP000013276">
    <property type="component" value="Unassembled WGS sequence"/>
</dbReference>
<evidence type="ECO:0000313" key="1">
    <source>
        <dbReference type="EMBL" id="ENV80817.1"/>
    </source>
</evidence>
<dbReference type="EMBL" id="APQC01000003">
    <property type="protein sequence ID" value="ENV80817.1"/>
    <property type="molecule type" value="Genomic_DNA"/>
</dbReference>
<reference evidence="1 2" key="1">
    <citation type="submission" date="2013-02" db="EMBL/GenBank/DDBJ databases">
        <title>The Genome Sequence of Acinetobacter ursingii NIPH ANC_3649.</title>
        <authorList>
            <consortium name="The Broad Institute Genome Sequencing Platform"/>
            <consortium name="The Broad Institute Genome Sequencing Center for Infectious Disease"/>
            <person name="Cerqueira G."/>
            <person name="Feldgarden M."/>
            <person name="Courvalin P."/>
            <person name="Perichon B."/>
            <person name="Grillot-Courvalin C."/>
            <person name="Clermont D."/>
            <person name="Rocha E."/>
            <person name="Yoon E.-J."/>
            <person name="Nemec A."/>
            <person name="Walker B."/>
            <person name="Young S.K."/>
            <person name="Zeng Q."/>
            <person name="Gargeya S."/>
            <person name="Fitzgerald M."/>
            <person name="Haas B."/>
            <person name="Abouelleil A."/>
            <person name="Alvarado L."/>
            <person name="Arachchi H.M."/>
            <person name="Berlin A.M."/>
            <person name="Chapman S.B."/>
            <person name="Dewar J."/>
            <person name="Goldberg J."/>
            <person name="Griggs A."/>
            <person name="Gujja S."/>
            <person name="Hansen M."/>
            <person name="Howarth C."/>
            <person name="Imamovic A."/>
            <person name="Larimer J."/>
            <person name="McCowan C."/>
            <person name="Murphy C."/>
            <person name="Neiman D."/>
            <person name="Pearson M."/>
            <person name="Priest M."/>
            <person name="Roberts A."/>
            <person name="Saif S."/>
            <person name="Shea T."/>
            <person name="Sisk P."/>
            <person name="Sykes S."/>
            <person name="Wortman J."/>
            <person name="Nusbaum C."/>
            <person name="Birren B."/>
        </authorList>
    </citation>
    <scope>NUCLEOTIDE SEQUENCE [LARGE SCALE GENOMIC DNA]</scope>
    <source>
        <strain evidence="1 2">ANC 3649</strain>
    </source>
</reference>